<name>A0A087LZI3_9HYPH</name>
<dbReference type="GO" id="GO:0051920">
    <property type="term" value="F:peroxiredoxin activity"/>
    <property type="evidence" value="ECO:0007669"/>
    <property type="project" value="InterPro"/>
</dbReference>
<dbReference type="RefSeq" id="WP_035085563.1">
    <property type="nucleotide sequence ID" value="NZ_JQGC01000017.1"/>
</dbReference>
<reference evidence="2 3" key="1">
    <citation type="submission" date="2014-08" db="EMBL/GenBank/DDBJ databases">
        <authorList>
            <person name="Hassan Y.I."/>
            <person name="Lepp D."/>
            <person name="Zhou T."/>
        </authorList>
    </citation>
    <scope>NUCLEOTIDE SEQUENCE [LARGE SCALE GENOMIC DNA]</scope>
    <source>
        <strain evidence="2 3">IFO13584</strain>
    </source>
</reference>
<proteinExistence type="predicted"/>
<dbReference type="Gene3D" id="1.20.1290.10">
    <property type="entry name" value="AhpD-like"/>
    <property type="match status" value="1"/>
</dbReference>
<evidence type="ECO:0000313" key="2">
    <source>
        <dbReference type="EMBL" id="KFL30036.1"/>
    </source>
</evidence>
<gene>
    <name evidence="2" type="ORF">JP75_18315</name>
</gene>
<dbReference type="InterPro" id="IPR029032">
    <property type="entry name" value="AhpD-like"/>
</dbReference>
<dbReference type="PANTHER" id="PTHR33570:SF2">
    <property type="entry name" value="CARBOXYMUCONOLACTONE DECARBOXYLASE-LIKE DOMAIN-CONTAINING PROTEIN"/>
    <property type="match status" value="1"/>
</dbReference>
<dbReference type="OrthoDB" id="9801400at2"/>
<dbReference type="SUPFAM" id="SSF69118">
    <property type="entry name" value="AhpD-like"/>
    <property type="match status" value="1"/>
</dbReference>
<dbReference type="EMBL" id="JQGC01000017">
    <property type="protein sequence ID" value="KFL30036.1"/>
    <property type="molecule type" value="Genomic_DNA"/>
</dbReference>
<dbReference type="PANTHER" id="PTHR33570">
    <property type="entry name" value="4-CARBOXYMUCONOLACTONE DECARBOXYLASE FAMILY PROTEIN"/>
    <property type="match status" value="1"/>
</dbReference>
<sequence>MENSPLFEKGLEVRKAVMGKDYVERALQAADDLTQPLQTLVTEFAWGTIWTRPGLDRNVRSLVNVGTLMALNRPHELHQHVRGALRNGCTKEQVVEVVLQNAIYCGCPAALDAMRIVRTAFSEADAEQASSAPAASA</sequence>
<dbReference type="Proteomes" id="UP000028981">
    <property type="component" value="Unassembled WGS sequence"/>
</dbReference>
<evidence type="ECO:0000259" key="1">
    <source>
        <dbReference type="Pfam" id="PF02627"/>
    </source>
</evidence>
<dbReference type="InterPro" id="IPR052512">
    <property type="entry name" value="4CMD/NDH-1_regulator"/>
</dbReference>
<dbReference type="STRING" id="46914.JP75_18315"/>
<organism evidence="2 3">
    <name type="scientific">Devosia riboflavina</name>
    <dbReference type="NCBI Taxonomy" id="46914"/>
    <lineage>
        <taxon>Bacteria</taxon>
        <taxon>Pseudomonadati</taxon>
        <taxon>Pseudomonadota</taxon>
        <taxon>Alphaproteobacteria</taxon>
        <taxon>Hyphomicrobiales</taxon>
        <taxon>Devosiaceae</taxon>
        <taxon>Devosia</taxon>
    </lineage>
</organism>
<dbReference type="InterPro" id="IPR003779">
    <property type="entry name" value="CMD-like"/>
</dbReference>
<comment type="caution">
    <text evidence="2">The sequence shown here is derived from an EMBL/GenBank/DDBJ whole genome shotgun (WGS) entry which is preliminary data.</text>
</comment>
<accession>A0A087LZI3</accession>
<keyword evidence="3" id="KW-1185">Reference proteome</keyword>
<protein>
    <submittedName>
        <fullName evidence="2">4-carboxymuconolactone decarboxylase</fullName>
    </submittedName>
</protein>
<dbReference type="AlphaFoldDB" id="A0A087LZI3"/>
<feature type="domain" description="Carboxymuconolactone decarboxylase-like" evidence="1">
    <location>
        <begin position="37"/>
        <end position="118"/>
    </location>
</feature>
<evidence type="ECO:0000313" key="3">
    <source>
        <dbReference type="Proteomes" id="UP000028981"/>
    </source>
</evidence>
<dbReference type="Pfam" id="PF02627">
    <property type="entry name" value="CMD"/>
    <property type="match status" value="1"/>
</dbReference>